<dbReference type="Proteomes" id="UP000076738">
    <property type="component" value="Unassembled WGS sequence"/>
</dbReference>
<name>A0A167M4X3_CALVF</name>
<accession>A0A167M4X3</accession>
<keyword evidence="3" id="KW-1185">Reference proteome</keyword>
<organism evidence="2 3">
    <name type="scientific">Calocera viscosa (strain TUFC12733)</name>
    <dbReference type="NCBI Taxonomy" id="1330018"/>
    <lineage>
        <taxon>Eukaryota</taxon>
        <taxon>Fungi</taxon>
        <taxon>Dikarya</taxon>
        <taxon>Basidiomycota</taxon>
        <taxon>Agaricomycotina</taxon>
        <taxon>Dacrymycetes</taxon>
        <taxon>Dacrymycetales</taxon>
        <taxon>Dacrymycetaceae</taxon>
        <taxon>Calocera</taxon>
    </lineage>
</organism>
<dbReference type="GO" id="GO:0016747">
    <property type="term" value="F:acyltransferase activity, transferring groups other than amino-acyl groups"/>
    <property type="evidence" value="ECO:0007669"/>
    <property type="project" value="InterPro"/>
</dbReference>
<feature type="domain" description="N-acetyltransferase" evidence="1">
    <location>
        <begin position="30"/>
        <end position="215"/>
    </location>
</feature>
<dbReference type="Gene3D" id="3.40.630.30">
    <property type="match status" value="1"/>
</dbReference>
<evidence type="ECO:0000259" key="1">
    <source>
        <dbReference type="Pfam" id="PF13302"/>
    </source>
</evidence>
<dbReference type="PANTHER" id="PTHR43328:SF1">
    <property type="entry name" value="N-ACETYLTRANSFERASE DOMAIN-CONTAINING PROTEIN"/>
    <property type="match status" value="1"/>
</dbReference>
<dbReference type="SUPFAM" id="SSF55729">
    <property type="entry name" value="Acyl-CoA N-acyltransferases (Nat)"/>
    <property type="match status" value="1"/>
</dbReference>
<dbReference type="OrthoDB" id="630895at2759"/>
<evidence type="ECO:0000313" key="3">
    <source>
        <dbReference type="Proteomes" id="UP000076738"/>
    </source>
</evidence>
<proteinExistence type="predicted"/>
<dbReference type="STRING" id="1330018.A0A167M4X3"/>
<dbReference type="Pfam" id="PF13302">
    <property type="entry name" value="Acetyltransf_3"/>
    <property type="match status" value="1"/>
</dbReference>
<dbReference type="InterPro" id="IPR000182">
    <property type="entry name" value="GNAT_dom"/>
</dbReference>
<protein>
    <recommendedName>
        <fullName evidence="1">N-acetyltransferase domain-containing protein</fullName>
    </recommendedName>
</protein>
<dbReference type="EMBL" id="KV417284">
    <property type="protein sequence ID" value="KZO96338.1"/>
    <property type="molecule type" value="Genomic_DNA"/>
</dbReference>
<dbReference type="AlphaFoldDB" id="A0A167M4X3"/>
<sequence>MASTSHCQPILFDTSRDEPYIPLPPPYENLRLTPFRIIDVEAVVSILNQPAVYSHLLTPFPFTKEHAEDFIGEQRRRYEADRQYFTGDAARPIQDGKVFDYGPMLVIREVRSDGLQVFLGVAGIWRSPFLYEAGEQRREECKRDNDAMPAGDPRIIYSVAYYLDPSFHSKGVMTAAVRELIRSWAIPHMSVRDIRVGIIENNLGSQRVLEKVGFQLTGKVEGVTPMQGKRELVLGQWLMRYAVE</sequence>
<dbReference type="PANTHER" id="PTHR43328">
    <property type="entry name" value="ACETYLTRANSFERASE-RELATED"/>
    <property type="match status" value="1"/>
</dbReference>
<evidence type="ECO:0000313" key="2">
    <source>
        <dbReference type="EMBL" id="KZO96338.1"/>
    </source>
</evidence>
<reference evidence="2 3" key="1">
    <citation type="journal article" date="2016" name="Mol. Biol. Evol.">
        <title>Comparative Genomics of Early-Diverging Mushroom-Forming Fungi Provides Insights into the Origins of Lignocellulose Decay Capabilities.</title>
        <authorList>
            <person name="Nagy L.G."/>
            <person name="Riley R."/>
            <person name="Tritt A."/>
            <person name="Adam C."/>
            <person name="Daum C."/>
            <person name="Floudas D."/>
            <person name="Sun H."/>
            <person name="Yadav J.S."/>
            <person name="Pangilinan J."/>
            <person name="Larsson K.H."/>
            <person name="Matsuura K."/>
            <person name="Barry K."/>
            <person name="Labutti K."/>
            <person name="Kuo R."/>
            <person name="Ohm R.A."/>
            <person name="Bhattacharya S.S."/>
            <person name="Shirouzu T."/>
            <person name="Yoshinaga Y."/>
            <person name="Martin F.M."/>
            <person name="Grigoriev I.V."/>
            <person name="Hibbett D.S."/>
        </authorList>
    </citation>
    <scope>NUCLEOTIDE SEQUENCE [LARGE SCALE GENOMIC DNA]</scope>
    <source>
        <strain evidence="2 3">TUFC12733</strain>
    </source>
</reference>
<gene>
    <name evidence="2" type="ORF">CALVIDRAFT_563834</name>
</gene>
<dbReference type="InterPro" id="IPR016181">
    <property type="entry name" value="Acyl_CoA_acyltransferase"/>
</dbReference>